<evidence type="ECO:0000256" key="6">
    <source>
        <dbReference type="ARBA" id="ARBA00022630"/>
    </source>
</evidence>
<dbReference type="Pfam" id="PF01070">
    <property type="entry name" value="FMN_dh"/>
    <property type="match status" value="1"/>
</dbReference>
<dbReference type="PROSITE" id="PS00191">
    <property type="entry name" value="CYTOCHROME_B5_1"/>
    <property type="match status" value="1"/>
</dbReference>
<dbReference type="EC" id="1.1.2.3" evidence="15"/>
<dbReference type="CDD" id="cd02922">
    <property type="entry name" value="FCB2_FMN"/>
    <property type="match status" value="1"/>
</dbReference>
<dbReference type="SMART" id="SM01117">
    <property type="entry name" value="Cyt-b5"/>
    <property type="match status" value="1"/>
</dbReference>
<dbReference type="SUPFAM" id="SSF55856">
    <property type="entry name" value="Cytochrome b5-like heme/steroid binding domain"/>
    <property type="match status" value="1"/>
</dbReference>
<dbReference type="InterPro" id="IPR001199">
    <property type="entry name" value="Cyt_B5-like_heme/steroid-bd"/>
</dbReference>
<keyword evidence="7" id="KW-0288">FMN</keyword>
<dbReference type="GO" id="GO:0006089">
    <property type="term" value="P:lactate metabolic process"/>
    <property type="evidence" value="ECO:0007669"/>
    <property type="project" value="TreeGrafter"/>
</dbReference>
<comment type="subcellular location">
    <subcellularLocation>
        <location evidence="3">Mitochondrion intermembrane space</location>
    </subcellularLocation>
</comment>
<keyword evidence="9" id="KW-0560">Oxidoreductase</keyword>
<dbReference type="EMBL" id="KN824316">
    <property type="protein sequence ID" value="KIM25178.1"/>
    <property type="molecule type" value="Genomic_DNA"/>
</dbReference>
<dbReference type="PROSITE" id="PS50255">
    <property type="entry name" value="CYTOCHROME_B5_2"/>
    <property type="match status" value="1"/>
</dbReference>
<dbReference type="SUPFAM" id="SSF51395">
    <property type="entry name" value="FMN-linked oxidoreductases"/>
    <property type="match status" value="1"/>
</dbReference>
<accession>A0A0C2WFJ9</accession>
<dbReference type="Pfam" id="PF00173">
    <property type="entry name" value="Cyt-b5"/>
    <property type="match status" value="1"/>
</dbReference>
<comment type="cofactor">
    <cofactor evidence="1">
        <name>FMN</name>
        <dbReference type="ChEBI" id="CHEBI:58210"/>
    </cofactor>
</comment>
<evidence type="ECO:0000256" key="10">
    <source>
        <dbReference type="ARBA" id="ARBA00023004"/>
    </source>
</evidence>
<keyword evidence="8" id="KW-0479">Metal-binding</keyword>
<dbReference type="InterPro" id="IPR013785">
    <property type="entry name" value="Aldolase_TIM"/>
</dbReference>
<evidence type="ECO:0000256" key="16">
    <source>
        <dbReference type="ARBA" id="ARBA00068515"/>
    </source>
</evidence>
<evidence type="ECO:0000256" key="14">
    <source>
        <dbReference type="ARBA" id="ARBA00061589"/>
    </source>
</evidence>
<dbReference type="PROSITE" id="PS51349">
    <property type="entry name" value="FMN_HYDROXY_ACID_DH_2"/>
    <property type="match status" value="1"/>
</dbReference>
<evidence type="ECO:0000256" key="13">
    <source>
        <dbReference type="ARBA" id="ARBA00061137"/>
    </source>
</evidence>
<dbReference type="GO" id="GO:0020037">
    <property type="term" value="F:heme binding"/>
    <property type="evidence" value="ECO:0007669"/>
    <property type="project" value="InterPro"/>
</dbReference>
<evidence type="ECO:0000256" key="3">
    <source>
        <dbReference type="ARBA" id="ARBA00004569"/>
    </source>
</evidence>
<sequence>MSCLCENGDRTSDCRVQLVAPFFVYDIVSSIYAEEVKDKAVNQDGFITLEEVKKHNTRDSCWVIVGDKVLVTQLCSLTHFVNIHPGGAEIIMRHAGMDVNALFTAIHSPNVLKMLKPEQCVGTIDVATLPSRSLDVEEQQRIALARSQRPLVSVINLNDFEAAASEILTRTAWAYYSSAAEDGTSYDNNLQAFKRYGFKPRVMRPVGTVDIGSSMLGIPTAMPVFVCPAALAGLGHPEGELNITRAAGKAGIIQGATNATFPIEDIAAARLENQPLFYQLYVNRDRKESERIIRLVDELGFKGIMLTVDAPILGKREKDMRMHLPKVVSLRFLPVNPTGVSASLDSMFDANLQWSDIAWIKSITKLPVIIKGVQTVEDVELAVENGASGVLLSNHGGRQLSYAPAAIDVLYELRQRRPDLFDRTEIYIDGGIRRGSDVVKALALGARGVGLGRPFLYSNAYGERGVAKAIGILEEEIVTTMCLVGARKVSDLVPEMVCRYPTRSEGISTPSE</sequence>
<gene>
    <name evidence="19" type="ORF">M408DRAFT_74720</name>
</gene>
<keyword evidence="11" id="KW-0496">Mitochondrion</keyword>
<evidence type="ECO:0000256" key="8">
    <source>
        <dbReference type="ARBA" id="ARBA00022723"/>
    </source>
</evidence>
<dbReference type="GO" id="GO:0005758">
    <property type="term" value="C:mitochondrial intermembrane space"/>
    <property type="evidence" value="ECO:0007669"/>
    <property type="project" value="UniProtKB-SubCell"/>
</dbReference>
<keyword evidence="6" id="KW-0285">Flavoprotein</keyword>
<protein>
    <recommendedName>
        <fullName evidence="16">L-lactate dehydrogenase (cytochrome)</fullName>
        <ecNumber evidence="15">1.1.2.3</ecNumber>
    </recommendedName>
</protein>
<dbReference type="STRING" id="933852.A0A0C2WFJ9"/>
<keyword evidence="20" id="KW-1185">Reference proteome</keyword>
<evidence type="ECO:0000256" key="4">
    <source>
        <dbReference type="ARBA" id="ARBA00011881"/>
    </source>
</evidence>
<evidence type="ECO:0000256" key="9">
    <source>
        <dbReference type="ARBA" id="ARBA00023002"/>
    </source>
</evidence>
<dbReference type="InterPro" id="IPR037396">
    <property type="entry name" value="FMN_HAD"/>
</dbReference>
<dbReference type="Gene3D" id="3.20.20.70">
    <property type="entry name" value="Aldolase class I"/>
    <property type="match status" value="1"/>
</dbReference>
<dbReference type="InterPro" id="IPR008259">
    <property type="entry name" value="FMN_hydac_DH_AS"/>
</dbReference>
<comment type="similarity">
    <text evidence="14">In the N-terminal section; belongs to the cytochrome b5 family.</text>
</comment>
<dbReference type="PANTHER" id="PTHR10578:SF101">
    <property type="entry name" value="L-LACTATE DEHYDROGENASE (CYTOCHROME B2)"/>
    <property type="match status" value="1"/>
</dbReference>
<dbReference type="Gene3D" id="3.10.120.10">
    <property type="entry name" value="Cytochrome b5-like heme/steroid binding domain"/>
    <property type="match status" value="1"/>
</dbReference>
<comment type="subunit">
    <text evidence="4">Homotetramer.</text>
</comment>
<evidence type="ECO:0000256" key="7">
    <source>
        <dbReference type="ARBA" id="ARBA00022643"/>
    </source>
</evidence>
<reference evidence="19 20" key="1">
    <citation type="submission" date="2014-04" db="EMBL/GenBank/DDBJ databases">
        <authorList>
            <consortium name="DOE Joint Genome Institute"/>
            <person name="Kuo A."/>
            <person name="Zuccaro A."/>
            <person name="Kohler A."/>
            <person name="Nagy L.G."/>
            <person name="Floudas D."/>
            <person name="Copeland A."/>
            <person name="Barry K.W."/>
            <person name="Cichocki N."/>
            <person name="Veneault-Fourrey C."/>
            <person name="LaButti K."/>
            <person name="Lindquist E.A."/>
            <person name="Lipzen A."/>
            <person name="Lundell T."/>
            <person name="Morin E."/>
            <person name="Murat C."/>
            <person name="Sun H."/>
            <person name="Tunlid A."/>
            <person name="Henrissat B."/>
            <person name="Grigoriev I.V."/>
            <person name="Hibbett D.S."/>
            <person name="Martin F."/>
            <person name="Nordberg H.P."/>
            <person name="Cantor M.N."/>
            <person name="Hua S.X."/>
        </authorList>
    </citation>
    <scope>NUCLEOTIDE SEQUENCE [LARGE SCALE GENOMIC DNA]</scope>
    <source>
        <strain evidence="19 20">MAFF 305830</strain>
    </source>
</reference>
<evidence type="ECO:0000256" key="11">
    <source>
        <dbReference type="ARBA" id="ARBA00023128"/>
    </source>
</evidence>
<dbReference type="InterPro" id="IPR037458">
    <property type="entry name" value="L-MDH/L-LDH_FMN-bd"/>
</dbReference>
<evidence type="ECO:0000256" key="1">
    <source>
        <dbReference type="ARBA" id="ARBA00001917"/>
    </source>
</evidence>
<dbReference type="InterPro" id="IPR036400">
    <property type="entry name" value="Cyt_B5-like_heme/steroid_sf"/>
</dbReference>
<evidence type="ECO:0000259" key="18">
    <source>
        <dbReference type="PROSITE" id="PS51349"/>
    </source>
</evidence>
<comment type="cofactor">
    <cofactor evidence="2">
        <name>heme b</name>
        <dbReference type="ChEBI" id="CHEBI:60344"/>
    </cofactor>
</comment>
<dbReference type="FunFam" id="3.20.20.70:FF:000062">
    <property type="entry name" value="Cytochrome b2, mitochondrial, putative"/>
    <property type="match status" value="1"/>
</dbReference>
<evidence type="ECO:0000313" key="19">
    <source>
        <dbReference type="EMBL" id="KIM25178.1"/>
    </source>
</evidence>
<dbReference type="PROSITE" id="PS00557">
    <property type="entry name" value="FMN_HYDROXY_ACID_DH_1"/>
    <property type="match status" value="1"/>
</dbReference>
<comment type="similarity">
    <text evidence="13">In the C-terminal section; belongs to the FMN-dependent alpha-hydroxy acid dehydrogenase family.</text>
</comment>
<dbReference type="HOGENOM" id="CLU_020639_1_1_1"/>
<name>A0A0C2WFJ9_SERVB</name>
<evidence type="ECO:0000256" key="5">
    <source>
        <dbReference type="ARBA" id="ARBA00022617"/>
    </source>
</evidence>
<dbReference type="InterPro" id="IPR018506">
    <property type="entry name" value="Cyt_B5_heme-BS"/>
</dbReference>
<dbReference type="GO" id="GO:0004460">
    <property type="term" value="F:L-lactate dehydrogenase (cytochrome) activity"/>
    <property type="evidence" value="ECO:0007669"/>
    <property type="project" value="UniProtKB-EC"/>
</dbReference>
<organism evidence="19 20">
    <name type="scientific">Serendipita vermifera MAFF 305830</name>
    <dbReference type="NCBI Taxonomy" id="933852"/>
    <lineage>
        <taxon>Eukaryota</taxon>
        <taxon>Fungi</taxon>
        <taxon>Dikarya</taxon>
        <taxon>Basidiomycota</taxon>
        <taxon>Agaricomycotina</taxon>
        <taxon>Agaricomycetes</taxon>
        <taxon>Sebacinales</taxon>
        <taxon>Serendipitaceae</taxon>
        <taxon>Serendipita</taxon>
    </lineage>
</organism>
<dbReference type="InterPro" id="IPR000262">
    <property type="entry name" value="FMN-dep_DH"/>
</dbReference>
<dbReference type="OrthoDB" id="1925334at2759"/>
<evidence type="ECO:0000256" key="2">
    <source>
        <dbReference type="ARBA" id="ARBA00001970"/>
    </source>
</evidence>
<evidence type="ECO:0000259" key="17">
    <source>
        <dbReference type="PROSITE" id="PS50255"/>
    </source>
</evidence>
<feature type="domain" description="FMN hydroxy acid dehydrogenase" evidence="18">
    <location>
        <begin position="149"/>
        <end position="502"/>
    </location>
</feature>
<evidence type="ECO:0000313" key="20">
    <source>
        <dbReference type="Proteomes" id="UP000054097"/>
    </source>
</evidence>
<dbReference type="Proteomes" id="UP000054097">
    <property type="component" value="Unassembled WGS sequence"/>
</dbReference>
<evidence type="ECO:0000256" key="12">
    <source>
        <dbReference type="ARBA" id="ARBA00052399"/>
    </source>
</evidence>
<dbReference type="PANTHER" id="PTHR10578">
    <property type="entry name" value="S -2-HYDROXY-ACID OXIDASE-RELATED"/>
    <property type="match status" value="1"/>
</dbReference>
<feature type="domain" description="Cytochrome b5 heme-binding" evidence="17">
    <location>
        <begin position="44"/>
        <end position="125"/>
    </location>
</feature>
<comment type="catalytic activity">
    <reaction evidence="12">
        <text>(S)-lactate + 2 Fe(III)-[cytochrome c] = 2 Fe(II)-[cytochrome c] + pyruvate + 2 H(+)</text>
        <dbReference type="Rhea" id="RHEA:19909"/>
        <dbReference type="Rhea" id="RHEA-COMP:10350"/>
        <dbReference type="Rhea" id="RHEA-COMP:14399"/>
        <dbReference type="ChEBI" id="CHEBI:15361"/>
        <dbReference type="ChEBI" id="CHEBI:15378"/>
        <dbReference type="ChEBI" id="CHEBI:16651"/>
        <dbReference type="ChEBI" id="CHEBI:29033"/>
        <dbReference type="ChEBI" id="CHEBI:29034"/>
        <dbReference type="EC" id="1.1.2.3"/>
    </reaction>
    <physiologicalReaction direction="left-to-right" evidence="12">
        <dbReference type="Rhea" id="RHEA:19910"/>
    </physiologicalReaction>
</comment>
<reference evidence="20" key="2">
    <citation type="submission" date="2015-01" db="EMBL/GenBank/DDBJ databases">
        <title>Evolutionary Origins and Diversification of the Mycorrhizal Mutualists.</title>
        <authorList>
            <consortium name="DOE Joint Genome Institute"/>
            <consortium name="Mycorrhizal Genomics Consortium"/>
            <person name="Kohler A."/>
            <person name="Kuo A."/>
            <person name="Nagy L.G."/>
            <person name="Floudas D."/>
            <person name="Copeland A."/>
            <person name="Barry K.W."/>
            <person name="Cichocki N."/>
            <person name="Veneault-Fourrey C."/>
            <person name="LaButti K."/>
            <person name="Lindquist E.A."/>
            <person name="Lipzen A."/>
            <person name="Lundell T."/>
            <person name="Morin E."/>
            <person name="Murat C."/>
            <person name="Riley R."/>
            <person name="Ohm R."/>
            <person name="Sun H."/>
            <person name="Tunlid A."/>
            <person name="Henrissat B."/>
            <person name="Grigoriev I.V."/>
            <person name="Hibbett D.S."/>
            <person name="Martin F."/>
        </authorList>
    </citation>
    <scope>NUCLEOTIDE SEQUENCE [LARGE SCALE GENOMIC DNA]</scope>
    <source>
        <strain evidence="20">MAFF 305830</strain>
    </source>
</reference>
<keyword evidence="5" id="KW-0349">Heme</keyword>
<proteinExistence type="inferred from homology"/>
<evidence type="ECO:0000256" key="15">
    <source>
        <dbReference type="ARBA" id="ARBA00066458"/>
    </source>
</evidence>
<dbReference type="AlphaFoldDB" id="A0A0C2WFJ9"/>
<keyword evidence="10" id="KW-0408">Iron</keyword>
<dbReference type="GO" id="GO:0046872">
    <property type="term" value="F:metal ion binding"/>
    <property type="evidence" value="ECO:0007669"/>
    <property type="project" value="UniProtKB-KW"/>
</dbReference>